<dbReference type="InterPro" id="IPR011013">
    <property type="entry name" value="Gal_mutarotase_sf_dom"/>
</dbReference>
<dbReference type="Pfam" id="PF16153">
    <property type="entry name" value="DUF4861"/>
    <property type="match status" value="1"/>
</dbReference>
<organism evidence="2 3">
    <name type="scientific">Flavobacterium fluvii</name>
    <dbReference type="NCBI Taxonomy" id="468056"/>
    <lineage>
        <taxon>Bacteria</taxon>
        <taxon>Pseudomonadati</taxon>
        <taxon>Bacteroidota</taxon>
        <taxon>Flavobacteriia</taxon>
        <taxon>Flavobacteriales</taxon>
        <taxon>Flavobacteriaceae</taxon>
        <taxon>Flavobacterium</taxon>
    </lineage>
</organism>
<dbReference type="GO" id="GO:0005975">
    <property type="term" value="P:carbohydrate metabolic process"/>
    <property type="evidence" value="ECO:0007669"/>
    <property type="project" value="InterPro"/>
</dbReference>
<evidence type="ECO:0000313" key="2">
    <source>
        <dbReference type="EMBL" id="SHG44333.1"/>
    </source>
</evidence>
<dbReference type="EMBL" id="FQWB01000004">
    <property type="protein sequence ID" value="SHG44333.1"/>
    <property type="molecule type" value="Genomic_DNA"/>
</dbReference>
<keyword evidence="1" id="KW-0732">Signal</keyword>
<dbReference type="InterPro" id="IPR032342">
    <property type="entry name" value="DUF4861"/>
</dbReference>
<feature type="signal peptide" evidence="1">
    <location>
        <begin position="1"/>
        <end position="18"/>
    </location>
</feature>
<dbReference type="GO" id="GO:0030246">
    <property type="term" value="F:carbohydrate binding"/>
    <property type="evidence" value="ECO:0007669"/>
    <property type="project" value="InterPro"/>
</dbReference>
<dbReference type="Proteomes" id="UP000184516">
    <property type="component" value="Unassembled WGS sequence"/>
</dbReference>
<feature type="chain" id="PRO_5012657644" description="DUF4861 domain-containing protein" evidence="1">
    <location>
        <begin position="19"/>
        <end position="375"/>
    </location>
</feature>
<dbReference type="SUPFAM" id="SSF74650">
    <property type="entry name" value="Galactose mutarotase-like"/>
    <property type="match status" value="1"/>
</dbReference>
<dbReference type="OrthoDB" id="9800230at2"/>
<evidence type="ECO:0008006" key="4">
    <source>
        <dbReference type="Google" id="ProtNLM"/>
    </source>
</evidence>
<dbReference type="STRING" id="468056.SAMN05443549_10484"/>
<evidence type="ECO:0000256" key="1">
    <source>
        <dbReference type="SAM" id="SignalP"/>
    </source>
</evidence>
<dbReference type="RefSeq" id="WP_084546146.1">
    <property type="nucleotide sequence ID" value="NZ_FQWB01000004.1"/>
</dbReference>
<dbReference type="GO" id="GO:0003824">
    <property type="term" value="F:catalytic activity"/>
    <property type="evidence" value="ECO:0007669"/>
    <property type="project" value="InterPro"/>
</dbReference>
<name>A0A1M5JWE6_9FLAO</name>
<keyword evidence="3" id="KW-1185">Reference proteome</keyword>
<evidence type="ECO:0000313" key="3">
    <source>
        <dbReference type="Proteomes" id="UP000184516"/>
    </source>
</evidence>
<accession>A0A1M5JWE6</accession>
<proteinExistence type="predicted"/>
<gene>
    <name evidence="2" type="ORF">SAMN05443549_10484</name>
</gene>
<sequence>MRFILICLCSLLSLNSSAQKQTVKLYNSLAQERKDEVVSLSWNEIIATYPDLDPANFKVINAVSKAELPFQLEYKGTPQLQNLLVQVSIPAKGSLSLKLVKGKHKAFQAKTFARYVPERKDDFAWENDRIAFRMYGKALEKFPNEMAYGVDVWTKRTDSLIVNKWYKSETYHTDKGEGMDYYNVGHTLGAGDNAPYINDTIRFPKNYTKWKVLDNGPLRSTFQLSYDEWLASGRMVNVVKTISIDAGSQLSRTEAEYSWNDAKPLPVVVGIAKRPANGMISLNEKDGIMAYWEPTDPKNGTTGTGCIFTAPVKQMQVKQGSLLTETVLTKPSSIVYYNGAAWDRAGRITSAEVWIKYLNQKAEALKNPIEVSFVR</sequence>
<reference evidence="3" key="1">
    <citation type="submission" date="2016-11" db="EMBL/GenBank/DDBJ databases">
        <authorList>
            <person name="Varghese N."/>
            <person name="Submissions S."/>
        </authorList>
    </citation>
    <scope>NUCLEOTIDE SEQUENCE [LARGE SCALE GENOMIC DNA]</scope>
    <source>
        <strain evidence="3">DSM 19978</strain>
    </source>
</reference>
<protein>
    <recommendedName>
        <fullName evidence="4">DUF4861 domain-containing protein</fullName>
    </recommendedName>
</protein>
<dbReference type="AlphaFoldDB" id="A0A1M5JWE6"/>